<evidence type="ECO:0000313" key="3">
    <source>
        <dbReference type="Proteomes" id="UP001493487"/>
    </source>
</evidence>
<proteinExistence type="predicted"/>
<protein>
    <submittedName>
        <fullName evidence="2">Effector binding domain-containing protein</fullName>
    </submittedName>
</protein>
<evidence type="ECO:0000259" key="1">
    <source>
        <dbReference type="Pfam" id="PF14526"/>
    </source>
</evidence>
<dbReference type="InterPro" id="IPR029441">
    <property type="entry name" value="Cass2"/>
</dbReference>
<dbReference type="Proteomes" id="UP001493487">
    <property type="component" value="Unassembled WGS sequence"/>
</dbReference>
<reference evidence="2 3" key="1">
    <citation type="journal article" date="2023" name="Genome Announc.">
        <title>Pan-Genome Analyses of the Genus Cohnella and Proposal of the Novel Species Cohnella silvisoli sp. nov., Isolated from Forest Soil.</title>
        <authorList>
            <person name="Wang C."/>
            <person name="Mao L."/>
            <person name="Bao G."/>
            <person name="Zhu H."/>
        </authorList>
    </citation>
    <scope>NUCLEOTIDE SEQUENCE [LARGE SCALE GENOMIC DNA]</scope>
    <source>
        <strain evidence="2 3">NL03-T5-1</strain>
    </source>
</reference>
<dbReference type="InterPro" id="IPR011256">
    <property type="entry name" value="Reg_factor_effector_dom_sf"/>
</dbReference>
<dbReference type="EMBL" id="JASKHM010000005">
    <property type="protein sequence ID" value="MEQ4482923.1"/>
    <property type="molecule type" value="Genomic_DNA"/>
</dbReference>
<dbReference type="RefSeq" id="WP_232185621.1">
    <property type="nucleotide sequence ID" value="NZ_JAIOAP010000005.1"/>
</dbReference>
<dbReference type="Pfam" id="PF14526">
    <property type="entry name" value="Cass2"/>
    <property type="match status" value="1"/>
</dbReference>
<dbReference type="Gene3D" id="3.20.80.10">
    <property type="entry name" value="Regulatory factor, effector binding domain"/>
    <property type="match status" value="1"/>
</dbReference>
<feature type="domain" description="Integron-associated effector binding protein" evidence="1">
    <location>
        <begin position="17"/>
        <end position="144"/>
    </location>
</feature>
<accession>A0ABV1KS56</accession>
<gene>
    <name evidence="2" type="ORF">QJS35_11000</name>
</gene>
<comment type="caution">
    <text evidence="2">The sequence shown here is derived from an EMBL/GenBank/DDBJ whole genome shotgun (WGS) entry which is preliminary data.</text>
</comment>
<keyword evidence="3" id="KW-1185">Reference proteome</keyword>
<name>A0ABV1KS56_9BACL</name>
<evidence type="ECO:0000313" key="2">
    <source>
        <dbReference type="EMBL" id="MEQ4482923.1"/>
    </source>
</evidence>
<organism evidence="2 3">
    <name type="scientific">Cohnella silvisoli</name>
    <dbReference type="NCBI Taxonomy" id="2873699"/>
    <lineage>
        <taxon>Bacteria</taxon>
        <taxon>Bacillati</taxon>
        <taxon>Bacillota</taxon>
        <taxon>Bacilli</taxon>
        <taxon>Bacillales</taxon>
        <taxon>Paenibacillaceae</taxon>
        <taxon>Cohnella</taxon>
    </lineage>
</organism>
<sequence>MEIKASIEDLMQVKKMQVDAIKAIGFRGAGPQDEEKLFANLRYRKNEISHRINDYEYLIISPHGLYVAAAVSEQGNIPAGMEQITIPADTYQVFRFDEKYIGDFWDFFCNPSAQVKYNLNVDKIRFEIFKEDLQPQGVTEIYFPTNG</sequence>